<reference evidence="1 2" key="1">
    <citation type="journal article" date="2013" name="PLoS ONE">
        <title>Genomic and secretomic analyses reveal unique features of the lignocellulolytic enzyme system of Penicillium decumbens.</title>
        <authorList>
            <person name="Liu G."/>
            <person name="Zhang L."/>
            <person name="Wei X."/>
            <person name="Zou G."/>
            <person name="Qin Y."/>
            <person name="Ma L."/>
            <person name="Li J."/>
            <person name="Zheng H."/>
            <person name="Wang S."/>
            <person name="Wang C."/>
            <person name="Xun L."/>
            <person name="Zhao G.-P."/>
            <person name="Zhou Z."/>
            <person name="Qu Y."/>
        </authorList>
    </citation>
    <scope>NUCLEOTIDE SEQUENCE [LARGE SCALE GENOMIC DNA]</scope>
    <source>
        <strain evidence="2">114-2 / CGMCC 5302</strain>
    </source>
</reference>
<proteinExistence type="predicted"/>
<protein>
    <submittedName>
        <fullName evidence="1">Uncharacterized protein</fullName>
    </submittedName>
</protein>
<keyword evidence="2" id="KW-1185">Reference proteome</keyword>
<dbReference type="HOGENOM" id="CLU_1896936_0_0_1"/>
<dbReference type="Proteomes" id="UP000019376">
    <property type="component" value="Unassembled WGS sequence"/>
</dbReference>
<name>S7ZPC6_PENO1</name>
<accession>S7ZPC6</accession>
<sequence>MSARQIGTRGKCEPYLGRGRAGLLHTIVSSRWAHGRTLESQPCMRESGERVTVRDDRQAARRYCRDDFLGTPRQAQRIHIPKPGRSPLCGGEWRSHQGFIHLEFAVDIQGKLAVIGLVKSCLLPVPTDASFVIF</sequence>
<evidence type="ECO:0000313" key="1">
    <source>
        <dbReference type="EMBL" id="EPS30501.1"/>
    </source>
</evidence>
<dbReference type="EMBL" id="KB644412">
    <property type="protein sequence ID" value="EPS30501.1"/>
    <property type="molecule type" value="Genomic_DNA"/>
</dbReference>
<gene>
    <name evidence="1" type="ORF">PDE_05452</name>
</gene>
<dbReference type="AlphaFoldDB" id="S7ZPC6"/>
<evidence type="ECO:0000313" key="2">
    <source>
        <dbReference type="Proteomes" id="UP000019376"/>
    </source>
</evidence>
<organism evidence="1 2">
    <name type="scientific">Penicillium oxalicum (strain 114-2 / CGMCC 5302)</name>
    <name type="common">Penicillium decumbens</name>
    <dbReference type="NCBI Taxonomy" id="933388"/>
    <lineage>
        <taxon>Eukaryota</taxon>
        <taxon>Fungi</taxon>
        <taxon>Dikarya</taxon>
        <taxon>Ascomycota</taxon>
        <taxon>Pezizomycotina</taxon>
        <taxon>Eurotiomycetes</taxon>
        <taxon>Eurotiomycetidae</taxon>
        <taxon>Eurotiales</taxon>
        <taxon>Aspergillaceae</taxon>
        <taxon>Penicillium</taxon>
    </lineage>
</organism>